<evidence type="ECO:0000256" key="2">
    <source>
        <dbReference type="ARBA" id="ARBA00022723"/>
    </source>
</evidence>
<proteinExistence type="inferred from homology"/>
<evidence type="ECO:0000259" key="5">
    <source>
        <dbReference type="Pfam" id="PF00394"/>
    </source>
</evidence>
<dbReference type="Pfam" id="PF00394">
    <property type="entry name" value="Cu-oxidase"/>
    <property type="match status" value="1"/>
</dbReference>
<dbReference type="CDD" id="cd13858">
    <property type="entry name" value="CuRO_1_tcLCC2_insect_like"/>
    <property type="match status" value="1"/>
</dbReference>
<dbReference type="GO" id="GO:0006826">
    <property type="term" value="P:iron ion transport"/>
    <property type="evidence" value="ECO:0007669"/>
    <property type="project" value="TreeGrafter"/>
</dbReference>
<dbReference type="InterPro" id="IPR002355">
    <property type="entry name" value="Cu_oxidase_Cu_BS"/>
</dbReference>
<dbReference type="SUPFAM" id="SSF49503">
    <property type="entry name" value="Cupredoxins"/>
    <property type="match status" value="3"/>
</dbReference>
<feature type="domain" description="Plastocyanin-like" evidence="7">
    <location>
        <begin position="104"/>
        <end position="207"/>
    </location>
</feature>
<dbReference type="InterPro" id="IPR008972">
    <property type="entry name" value="Cupredoxin"/>
</dbReference>
<dbReference type="CDD" id="cd13884">
    <property type="entry name" value="CuRO_2_tcLCC_insect_like"/>
    <property type="match status" value="1"/>
</dbReference>
<keyword evidence="3" id="KW-0560">Oxidoreductase</keyword>
<name>K1Q1L0_MAGGI</name>
<dbReference type="Pfam" id="PF07731">
    <property type="entry name" value="Cu-oxidase_2"/>
    <property type="match status" value="1"/>
</dbReference>
<evidence type="ECO:0000256" key="4">
    <source>
        <dbReference type="ARBA" id="ARBA00023008"/>
    </source>
</evidence>
<dbReference type="InterPro" id="IPR011706">
    <property type="entry name" value="Cu-oxidase_C"/>
</dbReference>
<reference evidence="8" key="1">
    <citation type="journal article" date="2012" name="Nature">
        <title>The oyster genome reveals stress adaptation and complexity of shell formation.</title>
        <authorList>
            <person name="Zhang G."/>
            <person name="Fang X."/>
            <person name="Guo X."/>
            <person name="Li L."/>
            <person name="Luo R."/>
            <person name="Xu F."/>
            <person name="Yang P."/>
            <person name="Zhang L."/>
            <person name="Wang X."/>
            <person name="Qi H."/>
            <person name="Xiong Z."/>
            <person name="Que H."/>
            <person name="Xie Y."/>
            <person name="Holland P.W."/>
            <person name="Paps J."/>
            <person name="Zhu Y."/>
            <person name="Wu F."/>
            <person name="Chen Y."/>
            <person name="Wang J."/>
            <person name="Peng C."/>
            <person name="Meng J."/>
            <person name="Yang L."/>
            <person name="Liu J."/>
            <person name="Wen B."/>
            <person name="Zhang N."/>
            <person name="Huang Z."/>
            <person name="Zhu Q."/>
            <person name="Feng Y."/>
            <person name="Mount A."/>
            <person name="Hedgecock D."/>
            <person name="Xu Z."/>
            <person name="Liu Y."/>
            <person name="Domazet-Loso T."/>
            <person name="Du Y."/>
            <person name="Sun X."/>
            <person name="Zhang S."/>
            <person name="Liu B."/>
            <person name="Cheng P."/>
            <person name="Jiang X."/>
            <person name="Li J."/>
            <person name="Fan D."/>
            <person name="Wang W."/>
            <person name="Fu W."/>
            <person name="Wang T."/>
            <person name="Wang B."/>
            <person name="Zhang J."/>
            <person name="Peng Z."/>
            <person name="Li Y."/>
            <person name="Li N."/>
            <person name="Wang J."/>
            <person name="Chen M."/>
            <person name="He Y."/>
            <person name="Tan F."/>
            <person name="Song X."/>
            <person name="Zheng Q."/>
            <person name="Huang R."/>
            <person name="Yang H."/>
            <person name="Du X."/>
            <person name="Chen L."/>
            <person name="Yang M."/>
            <person name="Gaffney P.M."/>
            <person name="Wang S."/>
            <person name="Luo L."/>
            <person name="She Z."/>
            <person name="Ming Y."/>
            <person name="Huang W."/>
            <person name="Zhang S."/>
            <person name="Huang B."/>
            <person name="Zhang Y."/>
            <person name="Qu T."/>
            <person name="Ni P."/>
            <person name="Miao G."/>
            <person name="Wang J."/>
            <person name="Wang Q."/>
            <person name="Steinberg C.E."/>
            <person name="Wang H."/>
            <person name="Li N."/>
            <person name="Qian L."/>
            <person name="Zhang G."/>
            <person name="Li Y."/>
            <person name="Yang H."/>
            <person name="Liu X."/>
            <person name="Wang J."/>
            <person name="Yin Y."/>
            <person name="Wang J."/>
        </authorList>
    </citation>
    <scope>NUCLEOTIDE SEQUENCE [LARGE SCALE GENOMIC DNA]</scope>
    <source>
        <strain evidence="8">05x7-T-G4-1.051#20</strain>
    </source>
</reference>
<feature type="domain" description="Plastocyanin-like" evidence="5">
    <location>
        <begin position="262"/>
        <end position="382"/>
    </location>
</feature>
<dbReference type="PANTHER" id="PTHR11709:SF394">
    <property type="entry name" value="FI03373P-RELATED"/>
    <property type="match status" value="1"/>
</dbReference>
<sequence>MSNNICKKERKMCALNQKTMWPSGYHIFIFIVHLSSAASYKCDRTARVCETSLTVQHYLTMTHPVNSTVYPSRGKLYDYRVNDPSTSATVPVDDVITADGWEAKRLVIVVNRTLPGPDIVVYEGQTLIVHVTNSLASDSVTIHWHGLHQTGTPYMDGVPFVTQCPIAAGQTFTYEFQAYPSGTFWYHSHVGSQRTKGMFGALIILRNETNPIPEHILQIQEWNHNWDSDYGFEMMVYGLVENRTQFIPSESVDGTLFSLLKAHSGLINGRGRYYFNYETGSHNEAPLTVYKVKQGSVYRFRAIGVGALYPFRVSVDGHMITVIESDGFPIQPVTVESFIINPGERYDFTLVANQTIGNYWIRGRTLEMNRVTMAEAILRYDTAPENDPVTTRKECKVGDVCHVLNCPFQFYPASENIECIFFDQLRSTVPNDPAPEVVEGRFSEYFLNFFSEGMVNGKMFKFPSVAALSQPSAITTQCEKCKGMKMMQMCMCTHTLNLDADDTVQIVLSNIGSQAGMSHPIHMHGHSFYVLKTGFGKYNATTGRFLSQTEDLACLGSLPKEQNMCDEVIWANQSWRNGNIPGLELNNPPRKDTITIPGGGYVVIRIKANNPGLWFLHCHIEFHATHGMGLLLNESFANVPKAPPGFPTCSNFEKVSSANVDSIETNVFAADTLFSGNIFVTIFWIVVGVSAAVILSLIVALVIVLRSSRKAKTKGSFEAVACYHAEPR</sequence>
<dbReference type="InParanoid" id="K1Q1L0"/>
<dbReference type="EMBL" id="JH819090">
    <property type="protein sequence ID" value="EKC25244.1"/>
    <property type="molecule type" value="Genomic_DNA"/>
</dbReference>
<gene>
    <name evidence="8" type="ORF">CGI_10014276</name>
</gene>
<dbReference type="InterPro" id="IPR045087">
    <property type="entry name" value="Cu-oxidase_fam"/>
</dbReference>
<feature type="domain" description="Plastocyanin-like" evidence="6">
    <location>
        <begin position="482"/>
        <end position="633"/>
    </location>
</feature>
<evidence type="ECO:0000256" key="1">
    <source>
        <dbReference type="ARBA" id="ARBA00010609"/>
    </source>
</evidence>
<dbReference type="InterPro" id="IPR033138">
    <property type="entry name" value="Cu_oxidase_CS"/>
</dbReference>
<dbReference type="InterPro" id="IPR011707">
    <property type="entry name" value="Cu-oxidase-like_N"/>
</dbReference>
<dbReference type="PANTHER" id="PTHR11709">
    <property type="entry name" value="MULTI-COPPER OXIDASE"/>
    <property type="match status" value="1"/>
</dbReference>
<keyword evidence="4" id="KW-0186">Copper</keyword>
<dbReference type="HOGENOM" id="CLU_006504_8_2_1"/>
<dbReference type="AlphaFoldDB" id="K1Q1L0"/>
<dbReference type="FunFam" id="2.60.40.420:FF:000045">
    <property type="entry name" value="Laccase 2"/>
    <property type="match status" value="1"/>
</dbReference>
<evidence type="ECO:0000259" key="6">
    <source>
        <dbReference type="Pfam" id="PF07731"/>
    </source>
</evidence>
<dbReference type="GO" id="GO:0005507">
    <property type="term" value="F:copper ion binding"/>
    <property type="evidence" value="ECO:0007669"/>
    <property type="project" value="InterPro"/>
</dbReference>
<accession>K1Q1L0</accession>
<dbReference type="PROSITE" id="PS00079">
    <property type="entry name" value="MULTICOPPER_OXIDASE1"/>
    <property type="match status" value="1"/>
</dbReference>
<evidence type="ECO:0000256" key="3">
    <source>
        <dbReference type="ARBA" id="ARBA00023002"/>
    </source>
</evidence>
<dbReference type="GO" id="GO:0016491">
    <property type="term" value="F:oxidoreductase activity"/>
    <property type="evidence" value="ECO:0007669"/>
    <property type="project" value="UniProtKB-KW"/>
</dbReference>
<evidence type="ECO:0000259" key="7">
    <source>
        <dbReference type="Pfam" id="PF07732"/>
    </source>
</evidence>
<evidence type="ECO:0000313" key="8">
    <source>
        <dbReference type="EMBL" id="EKC25244.1"/>
    </source>
</evidence>
<dbReference type="PROSITE" id="PS00080">
    <property type="entry name" value="MULTICOPPER_OXIDASE2"/>
    <property type="match status" value="1"/>
</dbReference>
<dbReference type="CDD" id="cd13905">
    <property type="entry name" value="CuRO_3_tcLLC2_insect_like"/>
    <property type="match status" value="1"/>
</dbReference>
<dbReference type="GO" id="GO:0005886">
    <property type="term" value="C:plasma membrane"/>
    <property type="evidence" value="ECO:0007669"/>
    <property type="project" value="TreeGrafter"/>
</dbReference>
<dbReference type="InterPro" id="IPR001117">
    <property type="entry name" value="Cu-oxidase_2nd"/>
</dbReference>
<dbReference type="Pfam" id="PF07732">
    <property type="entry name" value="Cu-oxidase_3"/>
    <property type="match status" value="1"/>
</dbReference>
<keyword evidence="2" id="KW-0479">Metal-binding</keyword>
<comment type="similarity">
    <text evidence="1">Belongs to the multicopper oxidase family.</text>
</comment>
<organism evidence="8">
    <name type="scientific">Magallana gigas</name>
    <name type="common">Pacific oyster</name>
    <name type="synonym">Crassostrea gigas</name>
    <dbReference type="NCBI Taxonomy" id="29159"/>
    <lineage>
        <taxon>Eukaryota</taxon>
        <taxon>Metazoa</taxon>
        <taxon>Spiralia</taxon>
        <taxon>Lophotrochozoa</taxon>
        <taxon>Mollusca</taxon>
        <taxon>Bivalvia</taxon>
        <taxon>Autobranchia</taxon>
        <taxon>Pteriomorphia</taxon>
        <taxon>Ostreida</taxon>
        <taxon>Ostreoidea</taxon>
        <taxon>Ostreidae</taxon>
        <taxon>Magallana</taxon>
    </lineage>
</organism>
<dbReference type="Gene3D" id="2.60.40.420">
    <property type="entry name" value="Cupredoxins - blue copper proteins"/>
    <property type="match status" value="3"/>
</dbReference>
<protein>
    <submittedName>
        <fullName evidence="8">Laccase-2</fullName>
    </submittedName>
</protein>